<comment type="caution">
    <text evidence="1">The sequence shown here is derived from an EMBL/GenBank/DDBJ whole genome shotgun (WGS) entry which is preliminary data.</text>
</comment>
<reference evidence="1 2" key="1">
    <citation type="submission" date="2019-12" db="EMBL/GenBank/DDBJ databases">
        <authorList>
            <person name="Kun Z."/>
        </authorList>
    </citation>
    <scope>NUCLEOTIDE SEQUENCE [LARGE SCALE GENOMIC DNA]</scope>
    <source>
        <strain evidence="1 2">YIM 123512</strain>
    </source>
</reference>
<dbReference type="Proteomes" id="UP000473325">
    <property type="component" value="Unassembled WGS sequence"/>
</dbReference>
<evidence type="ECO:0000313" key="2">
    <source>
        <dbReference type="Proteomes" id="UP000473325"/>
    </source>
</evidence>
<dbReference type="AlphaFoldDB" id="A0A6L7F2B2"/>
<dbReference type="RefSeq" id="WP_160876916.1">
    <property type="nucleotide sequence ID" value="NZ_WUEK01000004.1"/>
</dbReference>
<name>A0A6L7F2B2_9ACTN</name>
<keyword evidence="2" id="KW-1185">Reference proteome</keyword>
<protein>
    <recommendedName>
        <fullName evidence="3">Transcriptional regulator, AbiEi antitoxin, Type IV TA system</fullName>
    </recommendedName>
</protein>
<evidence type="ECO:0008006" key="3">
    <source>
        <dbReference type="Google" id="ProtNLM"/>
    </source>
</evidence>
<sequence>MSNELVPASGVLLRSVALRRGIDDNALARLVRGGVLHRIRQGAYASGPDWLQADLRRRHDLSSVAVTLQYGATVALSHDSAVLRHGGPDHGLDLDGVHVTHFDGGGRRSAGVVHHEGALGVLDLTRRGRVWLTSPARTVLDVAVAHGVTTGVVVADDFIRRRLTTTAELEQLIPTMRHWPGSLALPIVTGLATGLAESVGESLGLLQFRRLSLPRPVQQFEVRWPDGRLIGRSDWAWPEHGLLGEFDGVHKYVRYLRPGETITDAVLREKRREDQMREVTGWGFVRLCWADLFDDDRTGERLRQALNRPRAA</sequence>
<gene>
    <name evidence="1" type="ORF">GRQ65_07810</name>
</gene>
<proteinExistence type="predicted"/>
<evidence type="ECO:0000313" key="1">
    <source>
        <dbReference type="EMBL" id="MXG89454.1"/>
    </source>
</evidence>
<accession>A0A6L7F2B2</accession>
<dbReference type="EMBL" id="WUEK01000004">
    <property type="protein sequence ID" value="MXG89454.1"/>
    <property type="molecule type" value="Genomic_DNA"/>
</dbReference>
<organism evidence="1 2">
    <name type="scientific">Nocardioides flavescens</name>
    <dbReference type="NCBI Taxonomy" id="2691959"/>
    <lineage>
        <taxon>Bacteria</taxon>
        <taxon>Bacillati</taxon>
        <taxon>Actinomycetota</taxon>
        <taxon>Actinomycetes</taxon>
        <taxon>Propionibacteriales</taxon>
        <taxon>Nocardioidaceae</taxon>
        <taxon>Nocardioides</taxon>
    </lineage>
</organism>